<keyword evidence="2" id="KW-1185">Reference proteome</keyword>
<gene>
    <name evidence="1" type="ORF">SAMN04488118_10413</name>
</gene>
<proteinExistence type="predicted"/>
<reference evidence="1 2" key="1">
    <citation type="submission" date="2016-10" db="EMBL/GenBank/DDBJ databases">
        <authorList>
            <person name="de Groot N.N."/>
        </authorList>
    </citation>
    <scope>NUCLEOTIDE SEQUENCE [LARGE SCALE GENOMIC DNA]</scope>
    <source>
        <strain evidence="1 2">U95</strain>
    </source>
</reference>
<dbReference type="STRING" id="1156985.SAMN04488118_10413"/>
<evidence type="ECO:0000313" key="2">
    <source>
        <dbReference type="Proteomes" id="UP000198767"/>
    </source>
</evidence>
<sequence>MGKGHCDHRVVLRDPEDKIIQDHPFESFARAQPEYERLAVSVAEGHELTLQHGARIIFKTSKKGADQ</sequence>
<dbReference type="OrthoDB" id="7874773at2"/>
<accession>A0A1G5QEE1</accession>
<dbReference type="Proteomes" id="UP000198767">
    <property type="component" value="Unassembled WGS sequence"/>
</dbReference>
<evidence type="ECO:0000313" key="1">
    <source>
        <dbReference type="EMBL" id="SCZ59966.1"/>
    </source>
</evidence>
<name>A0A1G5QEE1_9RHOB</name>
<dbReference type="AlphaFoldDB" id="A0A1G5QEE1"/>
<protein>
    <submittedName>
        <fullName evidence="1">Uncharacterized protein</fullName>
    </submittedName>
</protein>
<dbReference type="EMBL" id="FMWG01000004">
    <property type="protein sequence ID" value="SCZ59966.1"/>
    <property type="molecule type" value="Genomic_DNA"/>
</dbReference>
<dbReference type="RefSeq" id="WP_090217677.1">
    <property type="nucleotide sequence ID" value="NZ_FMWG01000004.1"/>
</dbReference>
<organism evidence="1 2">
    <name type="scientific">Epibacterium ulvae</name>
    <dbReference type="NCBI Taxonomy" id="1156985"/>
    <lineage>
        <taxon>Bacteria</taxon>
        <taxon>Pseudomonadati</taxon>
        <taxon>Pseudomonadota</taxon>
        <taxon>Alphaproteobacteria</taxon>
        <taxon>Rhodobacterales</taxon>
        <taxon>Roseobacteraceae</taxon>
        <taxon>Epibacterium</taxon>
    </lineage>
</organism>